<proteinExistence type="predicted"/>
<keyword evidence="1" id="KW-0472">Membrane</keyword>
<dbReference type="EMBL" id="JAIWYP010000009">
    <property type="protein sequence ID" value="KAH3769167.1"/>
    <property type="molecule type" value="Genomic_DNA"/>
</dbReference>
<dbReference type="AlphaFoldDB" id="A0A9D4DW52"/>
<feature type="transmembrane region" description="Helical" evidence="1">
    <location>
        <begin position="49"/>
        <end position="70"/>
    </location>
</feature>
<protein>
    <submittedName>
        <fullName evidence="2">Uncharacterized protein</fullName>
    </submittedName>
</protein>
<keyword evidence="3" id="KW-1185">Reference proteome</keyword>
<accession>A0A9D4DW52</accession>
<evidence type="ECO:0000313" key="2">
    <source>
        <dbReference type="EMBL" id="KAH3769167.1"/>
    </source>
</evidence>
<keyword evidence="1" id="KW-1133">Transmembrane helix</keyword>
<dbReference type="Proteomes" id="UP000828390">
    <property type="component" value="Unassembled WGS sequence"/>
</dbReference>
<evidence type="ECO:0000256" key="1">
    <source>
        <dbReference type="SAM" id="Phobius"/>
    </source>
</evidence>
<reference evidence="2" key="2">
    <citation type="submission" date="2020-11" db="EMBL/GenBank/DDBJ databases">
        <authorList>
            <person name="McCartney M.A."/>
            <person name="Auch B."/>
            <person name="Kono T."/>
            <person name="Mallez S."/>
            <person name="Becker A."/>
            <person name="Gohl D.M."/>
            <person name="Silverstein K.A.T."/>
            <person name="Koren S."/>
            <person name="Bechman K.B."/>
            <person name="Herman A."/>
            <person name="Abrahante J.E."/>
            <person name="Garbe J."/>
        </authorList>
    </citation>
    <scope>NUCLEOTIDE SEQUENCE</scope>
    <source>
        <strain evidence="2">Duluth1</strain>
        <tissue evidence="2">Whole animal</tissue>
    </source>
</reference>
<name>A0A9D4DW52_DREPO</name>
<evidence type="ECO:0000313" key="3">
    <source>
        <dbReference type="Proteomes" id="UP000828390"/>
    </source>
</evidence>
<keyword evidence="1" id="KW-0812">Transmembrane</keyword>
<reference evidence="2" key="1">
    <citation type="journal article" date="2019" name="bioRxiv">
        <title>The Genome of the Zebra Mussel, Dreissena polymorpha: A Resource for Invasive Species Research.</title>
        <authorList>
            <person name="McCartney M.A."/>
            <person name="Auch B."/>
            <person name="Kono T."/>
            <person name="Mallez S."/>
            <person name="Zhang Y."/>
            <person name="Obille A."/>
            <person name="Becker A."/>
            <person name="Abrahante J.E."/>
            <person name="Garbe J."/>
            <person name="Badalamenti J.P."/>
            <person name="Herman A."/>
            <person name="Mangelson H."/>
            <person name="Liachko I."/>
            <person name="Sullivan S."/>
            <person name="Sone E.D."/>
            <person name="Koren S."/>
            <person name="Silverstein K.A.T."/>
            <person name="Beckman K.B."/>
            <person name="Gohl D.M."/>
        </authorList>
    </citation>
    <scope>NUCLEOTIDE SEQUENCE</scope>
    <source>
        <strain evidence="2">Duluth1</strain>
        <tissue evidence="2">Whole animal</tissue>
    </source>
</reference>
<comment type="caution">
    <text evidence="2">The sequence shown here is derived from an EMBL/GenBank/DDBJ whole genome shotgun (WGS) entry which is preliminary data.</text>
</comment>
<gene>
    <name evidence="2" type="ORF">DPMN_170416</name>
</gene>
<organism evidence="2 3">
    <name type="scientific">Dreissena polymorpha</name>
    <name type="common">Zebra mussel</name>
    <name type="synonym">Mytilus polymorpha</name>
    <dbReference type="NCBI Taxonomy" id="45954"/>
    <lineage>
        <taxon>Eukaryota</taxon>
        <taxon>Metazoa</taxon>
        <taxon>Spiralia</taxon>
        <taxon>Lophotrochozoa</taxon>
        <taxon>Mollusca</taxon>
        <taxon>Bivalvia</taxon>
        <taxon>Autobranchia</taxon>
        <taxon>Heteroconchia</taxon>
        <taxon>Euheterodonta</taxon>
        <taxon>Imparidentia</taxon>
        <taxon>Neoheterodontei</taxon>
        <taxon>Myida</taxon>
        <taxon>Dreissenoidea</taxon>
        <taxon>Dreissenidae</taxon>
        <taxon>Dreissena</taxon>
    </lineage>
</organism>
<sequence length="104" mass="12476">MMQEMDHNVEVDIKYKVVEGKEAIDFTSAEEMRSRTMQDFKQGRKWVEFIFTLIKRVLGFTFLLVVMRAYKYYKRFKGKKVLLPLKKNRAHHPHHDLQSEATVI</sequence>